<keyword evidence="4" id="KW-1185">Reference proteome</keyword>
<feature type="region of interest" description="Disordered" evidence="1">
    <location>
        <begin position="55"/>
        <end position="76"/>
    </location>
</feature>
<dbReference type="EMBL" id="JANAVB010006800">
    <property type="protein sequence ID" value="KAJ6843974.1"/>
    <property type="molecule type" value="Genomic_DNA"/>
</dbReference>
<accession>A0AAX6HU15</accession>
<name>A0AAX6HU15_IRIPA</name>
<comment type="caution">
    <text evidence="3">The sequence shown here is derived from an EMBL/GenBank/DDBJ whole genome shotgun (WGS) entry which is preliminary data.</text>
</comment>
<evidence type="ECO:0000313" key="3">
    <source>
        <dbReference type="EMBL" id="KAJ6843974.1"/>
    </source>
</evidence>
<dbReference type="Proteomes" id="UP001140949">
    <property type="component" value="Unassembled WGS sequence"/>
</dbReference>
<gene>
    <name evidence="3" type="ORF">M6B38_295340</name>
</gene>
<sequence>MSIFFLIHLLVHVLLSLILCCDLLELLCTLLYFLIGSLITSETDRLAYPKYYGLQGDPASELNPDAQQDLDYVPEL</sequence>
<protein>
    <submittedName>
        <fullName evidence="3">Uncharacterized protein</fullName>
    </submittedName>
</protein>
<evidence type="ECO:0000256" key="2">
    <source>
        <dbReference type="SAM" id="SignalP"/>
    </source>
</evidence>
<feature type="chain" id="PRO_5043724609" evidence="2">
    <location>
        <begin position="17"/>
        <end position="76"/>
    </location>
</feature>
<dbReference type="AlphaFoldDB" id="A0AAX6HU15"/>
<proteinExistence type="predicted"/>
<evidence type="ECO:0000256" key="1">
    <source>
        <dbReference type="SAM" id="MobiDB-lite"/>
    </source>
</evidence>
<evidence type="ECO:0000313" key="4">
    <source>
        <dbReference type="Proteomes" id="UP001140949"/>
    </source>
</evidence>
<reference evidence="3" key="2">
    <citation type="submission" date="2023-04" db="EMBL/GenBank/DDBJ databases">
        <authorList>
            <person name="Bruccoleri R.E."/>
            <person name="Oakeley E.J."/>
            <person name="Faust A.-M."/>
            <person name="Dessus-Babus S."/>
            <person name="Altorfer M."/>
            <person name="Burckhardt D."/>
            <person name="Oertli M."/>
            <person name="Naumann U."/>
            <person name="Petersen F."/>
            <person name="Wong J."/>
        </authorList>
    </citation>
    <scope>NUCLEOTIDE SEQUENCE</scope>
    <source>
        <strain evidence="3">GSM-AAB239-AS_SAM_17_03QT</strain>
        <tissue evidence="3">Leaf</tissue>
    </source>
</reference>
<reference evidence="3" key="1">
    <citation type="journal article" date="2023" name="GigaByte">
        <title>Genome assembly of the bearded iris, Iris pallida Lam.</title>
        <authorList>
            <person name="Bruccoleri R.E."/>
            <person name="Oakeley E.J."/>
            <person name="Faust A.M.E."/>
            <person name="Altorfer M."/>
            <person name="Dessus-Babus S."/>
            <person name="Burckhardt D."/>
            <person name="Oertli M."/>
            <person name="Naumann U."/>
            <person name="Petersen F."/>
            <person name="Wong J."/>
        </authorList>
    </citation>
    <scope>NUCLEOTIDE SEQUENCE</scope>
    <source>
        <strain evidence="3">GSM-AAB239-AS_SAM_17_03QT</strain>
    </source>
</reference>
<keyword evidence="2" id="KW-0732">Signal</keyword>
<organism evidence="3 4">
    <name type="scientific">Iris pallida</name>
    <name type="common">Sweet iris</name>
    <dbReference type="NCBI Taxonomy" id="29817"/>
    <lineage>
        <taxon>Eukaryota</taxon>
        <taxon>Viridiplantae</taxon>
        <taxon>Streptophyta</taxon>
        <taxon>Embryophyta</taxon>
        <taxon>Tracheophyta</taxon>
        <taxon>Spermatophyta</taxon>
        <taxon>Magnoliopsida</taxon>
        <taxon>Liliopsida</taxon>
        <taxon>Asparagales</taxon>
        <taxon>Iridaceae</taxon>
        <taxon>Iridoideae</taxon>
        <taxon>Irideae</taxon>
        <taxon>Iris</taxon>
    </lineage>
</organism>
<feature type="signal peptide" evidence="2">
    <location>
        <begin position="1"/>
        <end position="16"/>
    </location>
</feature>